<name>A0ABN9HJD3_9NEOB</name>
<organism evidence="1 2">
    <name type="scientific">Staurois parvus</name>
    <dbReference type="NCBI Taxonomy" id="386267"/>
    <lineage>
        <taxon>Eukaryota</taxon>
        <taxon>Metazoa</taxon>
        <taxon>Chordata</taxon>
        <taxon>Craniata</taxon>
        <taxon>Vertebrata</taxon>
        <taxon>Euteleostomi</taxon>
        <taxon>Amphibia</taxon>
        <taxon>Batrachia</taxon>
        <taxon>Anura</taxon>
        <taxon>Neobatrachia</taxon>
        <taxon>Ranoidea</taxon>
        <taxon>Ranidae</taxon>
        <taxon>Staurois</taxon>
    </lineage>
</organism>
<sequence>MPASIFRVPFAASAGTYGGQNRREIKLKKCKNLTFLYQTISHTFCP</sequence>
<gene>
    <name evidence="1" type="ORF">SPARVUS_LOCUS15930118</name>
</gene>
<accession>A0ABN9HJD3</accession>
<proteinExistence type="predicted"/>
<dbReference type="EMBL" id="CATNWA010020834">
    <property type="protein sequence ID" value="CAI9620056.1"/>
    <property type="molecule type" value="Genomic_DNA"/>
</dbReference>
<evidence type="ECO:0000313" key="1">
    <source>
        <dbReference type="EMBL" id="CAI9620056.1"/>
    </source>
</evidence>
<protein>
    <submittedName>
        <fullName evidence="1">Uncharacterized protein</fullName>
    </submittedName>
</protein>
<reference evidence="1" key="1">
    <citation type="submission" date="2023-05" db="EMBL/GenBank/DDBJ databases">
        <authorList>
            <person name="Stuckert A."/>
        </authorList>
    </citation>
    <scope>NUCLEOTIDE SEQUENCE</scope>
</reference>
<comment type="caution">
    <text evidence="1">The sequence shown here is derived from an EMBL/GenBank/DDBJ whole genome shotgun (WGS) entry which is preliminary data.</text>
</comment>
<dbReference type="Proteomes" id="UP001162483">
    <property type="component" value="Unassembled WGS sequence"/>
</dbReference>
<evidence type="ECO:0000313" key="2">
    <source>
        <dbReference type="Proteomes" id="UP001162483"/>
    </source>
</evidence>
<keyword evidence="2" id="KW-1185">Reference proteome</keyword>